<comment type="caution">
    <text evidence="1">The sequence shown here is derived from an EMBL/GenBank/DDBJ whole genome shotgun (WGS) entry which is preliminary data.</text>
</comment>
<name>A0ABX5JXC3_9ENTR</name>
<keyword evidence="2" id="KW-1185">Reference proteome</keyword>
<accession>A0ABX5JXC3</accession>
<dbReference type="EMBL" id="MSAC01000059">
    <property type="protein sequence ID" value="PUX01851.1"/>
    <property type="molecule type" value="Genomic_DNA"/>
</dbReference>
<gene>
    <name evidence="1" type="ORF">AUM46_18010</name>
</gene>
<evidence type="ECO:0000313" key="1">
    <source>
        <dbReference type="EMBL" id="PUX01851.1"/>
    </source>
</evidence>
<sequence>MRAYREEAQASFVVAGANAIVTKHINYCATQLVQEDYYLYRLFSLKLNLSVLSLSLEIITLAAAISDC</sequence>
<organism evidence="1 2">
    <name type="scientific">Cronobacter malonaticus</name>
    <dbReference type="NCBI Taxonomy" id="413503"/>
    <lineage>
        <taxon>Bacteria</taxon>
        <taxon>Pseudomonadati</taxon>
        <taxon>Pseudomonadota</taxon>
        <taxon>Gammaproteobacteria</taxon>
        <taxon>Enterobacterales</taxon>
        <taxon>Enterobacteriaceae</taxon>
        <taxon>Cronobacter</taxon>
    </lineage>
</organism>
<dbReference type="Proteomes" id="UP000244731">
    <property type="component" value="Unassembled WGS sequence"/>
</dbReference>
<protein>
    <submittedName>
        <fullName evidence="1">Uncharacterized protein</fullName>
    </submittedName>
</protein>
<proteinExistence type="predicted"/>
<evidence type="ECO:0000313" key="2">
    <source>
        <dbReference type="Proteomes" id="UP000244731"/>
    </source>
</evidence>
<reference evidence="1 2" key="1">
    <citation type="submission" date="2016-12" db="EMBL/GenBank/DDBJ databases">
        <title>Analysis of the Molecular Diversity Among Cronobacter Species Isolated from Filth Flies Using a Pan Genomic DNA Microarray.</title>
        <authorList>
            <person name="Pava-Ripoll M."/>
            <person name="Tall B."/>
            <person name="Farber J."/>
            <person name="Fanning S."/>
            <person name="Lehner A."/>
            <person name="Stephan R."/>
            <person name="Pagotto F."/>
            <person name="Iverson C."/>
            <person name="Ziobro G."/>
            <person name="Miller A."/>
            <person name="Pearson R."/>
            <person name="Yan Q."/>
            <person name="Kim M."/>
            <person name="Jeong S."/>
            <person name="Park J."/>
            <person name="Jun S."/>
            <person name="Choi H."/>
            <person name="Chung T."/>
            <person name="Yoo Y."/>
            <person name="Park E."/>
            <person name="Hwang S."/>
            <person name="Lee B."/>
            <person name="Sathyamoorthy V."/>
            <person name="Carter L."/>
            <person name="Mammel M."/>
            <person name="Jackson S."/>
            <person name="Kothary M."/>
            <person name="Patel I."/>
            <person name="Grim C."/>
            <person name="Gopinath G."/>
            <person name="Gangiredla J."/>
            <person name="Chase H."/>
        </authorList>
    </citation>
    <scope>NUCLEOTIDE SEQUENCE [LARGE SCALE GENOMIC DNA]</scope>
    <source>
        <strain evidence="1 2">MOD1-Md25g</strain>
    </source>
</reference>